<dbReference type="EMBL" id="ADLF01000003">
    <property type="protein sequence ID" value="EKU91880.1"/>
    <property type="molecule type" value="Genomic_DNA"/>
</dbReference>
<sequence length="382" mass="43842">MVVSKFLNVKKILFCNNNLSGLIHFRKEVICEYEKMGCEIIIVVTKQLITEMELAELPKEWKVYLVSLNPNSINPFSDFRYFFELHNIYKKERPDIIFHYTIKPNIYGTIVARLYKLTNIAMVAGLGYMFEGDSLKKRIARKLYKFSLRRANKVICLNASNAEVLLKGNYCEHRNLIWFKGGEGVNLDTYSYKPMQFETTKFLMIARVLYDKGYSEYVEAAKIVKRKYPNIDIELLGPLATDSPMGVPEEIVRNDHKNGFIKYLGVTNDVPSYVLRDGVIVVVVSKYLEGLNRVLMEACSMGRPIITTTNPGCQETVEDGVNGFLISPGDHLALAEAMMKFIELPQNKKRKMSEASRIKAKEVFDVKIVLEHYKLITKDIVL</sequence>
<dbReference type="InterPro" id="IPR001296">
    <property type="entry name" value="Glyco_trans_1"/>
</dbReference>
<feature type="domain" description="Glycosyl transferase family 1" evidence="1">
    <location>
        <begin position="200"/>
        <end position="357"/>
    </location>
</feature>
<organism evidence="3 4">
    <name type="scientific">Bacteroides oleiciplenus YIT 12058</name>
    <dbReference type="NCBI Taxonomy" id="742727"/>
    <lineage>
        <taxon>Bacteria</taxon>
        <taxon>Pseudomonadati</taxon>
        <taxon>Bacteroidota</taxon>
        <taxon>Bacteroidia</taxon>
        <taxon>Bacteroidales</taxon>
        <taxon>Bacteroidaceae</taxon>
        <taxon>Bacteroides</taxon>
    </lineage>
</organism>
<gene>
    <name evidence="3" type="ORF">HMPREF9447_00866</name>
</gene>
<dbReference type="Proteomes" id="UP000009872">
    <property type="component" value="Unassembled WGS sequence"/>
</dbReference>
<dbReference type="CDD" id="cd03808">
    <property type="entry name" value="GT4_CapM-like"/>
    <property type="match status" value="1"/>
</dbReference>
<protein>
    <recommendedName>
        <fullName evidence="5">Glycosyl transferase family 1 domain-containing protein</fullName>
    </recommendedName>
</protein>
<keyword evidence="4" id="KW-1185">Reference proteome</keyword>
<dbReference type="Pfam" id="PF00534">
    <property type="entry name" value="Glycos_transf_1"/>
    <property type="match status" value="1"/>
</dbReference>
<dbReference type="Pfam" id="PF13477">
    <property type="entry name" value="Glyco_trans_4_2"/>
    <property type="match status" value="1"/>
</dbReference>
<evidence type="ECO:0008006" key="5">
    <source>
        <dbReference type="Google" id="ProtNLM"/>
    </source>
</evidence>
<dbReference type="PANTHER" id="PTHR12526:SF638">
    <property type="entry name" value="SPORE COAT PROTEIN SA"/>
    <property type="match status" value="1"/>
</dbReference>
<feature type="domain" description="Glycosyltransferase subfamily 4-like N-terminal" evidence="2">
    <location>
        <begin position="62"/>
        <end position="157"/>
    </location>
</feature>
<evidence type="ECO:0000313" key="3">
    <source>
        <dbReference type="EMBL" id="EKU91880.1"/>
    </source>
</evidence>
<evidence type="ECO:0000259" key="1">
    <source>
        <dbReference type="Pfam" id="PF00534"/>
    </source>
</evidence>
<dbReference type="HOGENOM" id="CLU_009583_8_1_10"/>
<dbReference type="PANTHER" id="PTHR12526">
    <property type="entry name" value="GLYCOSYLTRANSFERASE"/>
    <property type="match status" value="1"/>
</dbReference>
<comment type="caution">
    <text evidence="3">The sequence shown here is derived from an EMBL/GenBank/DDBJ whole genome shotgun (WGS) entry which is preliminary data.</text>
</comment>
<dbReference type="eggNOG" id="COG0438">
    <property type="taxonomic scope" value="Bacteria"/>
</dbReference>
<dbReference type="InterPro" id="IPR028098">
    <property type="entry name" value="Glyco_trans_4-like_N"/>
</dbReference>
<dbReference type="PATRIC" id="fig|742727.4.peg.869"/>
<evidence type="ECO:0000259" key="2">
    <source>
        <dbReference type="Pfam" id="PF13477"/>
    </source>
</evidence>
<proteinExistence type="predicted"/>
<evidence type="ECO:0000313" key="4">
    <source>
        <dbReference type="Proteomes" id="UP000009872"/>
    </source>
</evidence>
<dbReference type="STRING" id="742727.HMPREF9447_00866"/>
<accession>K9ERV5</accession>
<dbReference type="AlphaFoldDB" id="K9ERV5"/>
<reference evidence="3 4" key="1">
    <citation type="submission" date="2012-09" db="EMBL/GenBank/DDBJ databases">
        <title>The Genome Sequence of Bacteroides oleiciplenus YIT 12058.</title>
        <authorList>
            <consortium name="The Broad Institute Genome Sequencing Platform"/>
            <person name="Earl A."/>
            <person name="Ward D."/>
            <person name="Feldgarden M."/>
            <person name="Gevers D."/>
            <person name="Morotomi M."/>
            <person name="Walker B."/>
            <person name="Young S.K."/>
            <person name="Zeng Q."/>
            <person name="Gargeya S."/>
            <person name="Fitzgerald M."/>
            <person name="Haas B."/>
            <person name="Abouelleil A."/>
            <person name="Alvarado L."/>
            <person name="Arachchi H.M."/>
            <person name="Berlin A.M."/>
            <person name="Chapman S.B."/>
            <person name="Goldberg J."/>
            <person name="Griggs A."/>
            <person name="Gujja S."/>
            <person name="Hansen M."/>
            <person name="Howarth C."/>
            <person name="Imamovic A."/>
            <person name="Larimer J."/>
            <person name="McCowen C."/>
            <person name="Montmayeur A."/>
            <person name="Murphy C."/>
            <person name="Neiman D."/>
            <person name="Pearson M."/>
            <person name="Priest M."/>
            <person name="Roberts A."/>
            <person name="Saif S."/>
            <person name="Shea T."/>
            <person name="Sisk P."/>
            <person name="Sykes S."/>
            <person name="Wortman J."/>
            <person name="Nusbaum C."/>
            <person name="Birren B."/>
        </authorList>
    </citation>
    <scope>NUCLEOTIDE SEQUENCE [LARGE SCALE GENOMIC DNA]</scope>
    <source>
        <strain evidence="3 4">YIT 12058</strain>
    </source>
</reference>
<name>K9ERV5_9BACE</name>
<dbReference type="SUPFAM" id="SSF53756">
    <property type="entry name" value="UDP-Glycosyltransferase/glycogen phosphorylase"/>
    <property type="match status" value="1"/>
</dbReference>
<dbReference type="GO" id="GO:0016757">
    <property type="term" value="F:glycosyltransferase activity"/>
    <property type="evidence" value="ECO:0007669"/>
    <property type="project" value="InterPro"/>
</dbReference>
<dbReference type="Gene3D" id="3.40.50.2000">
    <property type="entry name" value="Glycogen Phosphorylase B"/>
    <property type="match status" value="2"/>
</dbReference>